<keyword evidence="9" id="KW-0444">Lipid biosynthesis</keyword>
<evidence type="ECO:0000256" key="15">
    <source>
        <dbReference type="ARBA" id="ARBA00023136"/>
    </source>
</evidence>
<gene>
    <name evidence="20" type="ORF">FC66_GL000311</name>
</gene>
<reference evidence="20 21" key="1">
    <citation type="journal article" date="2015" name="Genome Announc.">
        <title>Expanding the biotechnology potential of lactobacilli through comparative genomics of 213 strains and associated genera.</title>
        <authorList>
            <person name="Sun Z."/>
            <person name="Harris H.M."/>
            <person name="McCann A."/>
            <person name="Guo C."/>
            <person name="Argimon S."/>
            <person name="Zhang W."/>
            <person name="Yang X."/>
            <person name="Jeffery I.B."/>
            <person name="Cooney J.C."/>
            <person name="Kagawa T.F."/>
            <person name="Liu W."/>
            <person name="Song Y."/>
            <person name="Salvetti E."/>
            <person name="Wrobel A."/>
            <person name="Rasinkangas P."/>
            <person name="Parkhill J."/>
            <person name="Rea M.C."/>
            <person name="O'Sullivan O."/>
            <person name="Ritari J."/>
            <person name="Douillard F.P."/>
            <person name="Paul Ross R."/>
            <person name="Yang R."/>
            <person name="Briner A.E."/>
            <person name="Felis G.E."/>
            <person name="de Vos W.M."/>
            <person name="Barrangou R."/>
            <person name="Klaenhammer T.R."/>
            <person name="Caufield P.W."/>
            <person name="Cui Y."/>
            <person name="Zhang H."/>
            <person name="O'Toole P.W."/>
        </authorList>
    </citation>
    <scope>NUCLEOTIDE SEQUENCE [LARGE SCALE GENOMIC DNA]</scope>
    <source>
        <strain evidence="20 21">DSM 15638</strain>
    </source>
</reference>
<evidence type="ECO:0000256" key="8">
    <source>
        <dbReference type="ARBA" id="ARBA00022475"/>
    </source>
</evidence>
<evidence type="ECO:0000256" key="18">
    <source>
        <dbReference type="RuleBase" id="RU003938"/>
    </source>
</evidence>
<dbReference type="GO" id="GO:0004605">
    <property type="term" value="F:phosphatidate cytidylyltransferase activity"/>
    <property type="evidence" value="ECO:0007669"/>
    <property type="project" value="UniProtKB-EC"/>
</dbReference>
<evidence type="ECO:0000256" key="14">
    <source>
        <dbReference type="ARBA" id="ARBA00023098"/>
    </source>
</evidence>
<dbReference type="GO" id="GO:0016024">
    <property type="term" value="P:CDP-diacylglycerol biosynthetic process"/>
    <property type="evidence" value="ECO:0007669"/>
    <property type="project" value="UniProtKB-UniPathway"/>
</dbReference>
<dbReference type="InterPro" id="IPR000374">
    <property type="entry name" value="PC_trans"/>
</dbReference>
<dbReference type="RefSeq" id="WP_057973626.1">
    <property type="nucleotide sequence ID" value="NZ_AZDI01000001.1"/>
</dbReference>
<comment type="caution">
    <text evidence="20">The sequence shown here is derived from an EMBL/GenBank/DDBJ whole genome shotgun (WGS) entry which is preliminary data.</text>
</comment>
<dbReference type="GO" id="GO:0005886">
    <property type="term" value="C:plasma membrane"/>
    <property type="evidence" value="ECO:0007669"/>
    <property type="project" value="UniProtKB-SubCell"/>
</dbReference>
<dbReference type="Pfam" id="PF01148">
    <property type="entry name" value="CTP_transf_1"/>
    <property type="match status" value="1"/>
</dbReference>
<name>A0A0R1HK00_9LACO</name>
<protein>
    <recommendedName>
        <fullName evidence="7 18">Phosphatidate cytidylyltransferase</fullName>
        <ecNumber evidence="6 18">2.7.7.41</ecNumber>
    </recommendedName>
</protein>
<dbReference type="OrthoDB" id="9799199at2"/>
<keyword evidence="17" id="KW-1208">Phospholipid metabolism</keyword>
<feature type="transmembrane region" description="Helical" evidence="19">
    <location>
        <begin position="138"/>
        <end position="156"/>
    </location>
</feature>
<keyword evidence="15 19" id="KW-0472">Membrane</keyword>
<evidence type="ECO:0000256" key="6">
    <source>
        <dbReference type="ARBA" id="ARBA00012487"/>
    </source>
</evidence>
<dbReference type="AlphaFoldDB" id="A0A0R1HK00"/>
<accession>A0A0R1HK00</accession>
<dbReference type="PATRIC" id="fig|1423719.4.peg.314"/>
<keyword evidence="12 18" id="KW-0548">Nucleotidyltransferase</keyword>
<dbReference type="EC" id="2.7.7.41" evidence="6 18"/>
<keyword evidence="16" id="KW-0594">Phospholipid biosynthesis</keyword>
<dbReference type="PROSITE" id="PS51257">
    <property type="entry name" value="PROKAR_LIPOPROTEIN"/>
    <property type="match status" value="1"/>
</dbReference>
<feature type="transmembrane region" description="Helical" evidence="19">
    <location>
        <begin position="48"/>
        <end position="66"/>
    </location>
</feature>
<comment type="subcellular location">
    <subcellularLocation>
        <location evidence="2">Cell membrane</location>
        <topology evidence="2">Multi-pass membrane protein</topology>
    </subcellularLocation>
</comment>
<evidence type="ECO:0000256" key="4">
    <source>
        <dbReference type="ARBA" id="ARBA00005189"/>
    </source>
</evidence>
<dbReference type="PANTHER" id="PTHR46382">
    <property type="entry name" value="PHOSPHATIDATE CYTIDYLYLTRANSFERASE"/>
    <property type="match status" value="1"/>
</dbReference>
<feature type="transmembrane region" description="Helical" evidence="19">
    <location>
        <begin position="78"/>
        <end position="97"/>
    </location>
</feature>
<evidence type="ECO:0000313" key="21">
    <source>
        <dbReference type="Proteomes" id="UP000051450"/>
    </source>
</evidence>
<evidence type="ECO:0000256" key="13">
    <source>
        <dbReference type="ARBA" id="ARBA00022989"/>
    </source>
</evidence>
<evidence type="ECO:0000256" key="9">
    <source>
        <dbReference type="ARBA" id="ARBA00022516"/>
    </source>
</evidence>
<dbReference type="GeneID" id="83548325"/>
<comment type="pathway">
    <text evidence="3 18">Phospholipid metabolism; CDP-diacylglycerol biosynthesis; CDP-diacylglycerol from sn-glycerol 3-phosphate: step 3/3.</text>
</comment>
<evidence type="ECO:0000256" key="10">
    <source>
        <dbReference type="ARBA" id="ARBA00022679"/>
    </source>
</evidence>
<dbReference type="Proteomes" id="UP000051450">
    <property type="component" value="Unassembled WGS sequence"/>
</dbReference>
<evidence type="ECO:0000313" key="20">
    <source>
        <dbReference type="EMBL" id="KRK46687.1"/>
    </source>
</evidence>
<feature type="transmembrane region" description="Helical" evidence="19">
    <location>
        <begin position="201"/>
        <end position="221"/>
    </location>
</feature>
<dbReference type="PANTHER" id="PTHR46382:SF1">
    <property type="entry name" value="PHOSPHATIDATE CYTIDYLYLTRANSFERASE"/>
    <property type="match status" value="1"/>
</dbReference>
<comment type="similarity">
    <text evidence="5 18">Belongs to the CDS family.</text>
</comment>
<organism evidence="20 21">
    <name type="scientific">Dellaglioa algida DSM 15638</name>
    <dbReference type="NCBI Taxonomy" id="1423719"/>
    <lineage>
        <taxon>Bacteria</taxon>
        <taxon>Bacillati</taxon>
        <taxon>Bacillota</taxon>
        <taxon>Bacilli</taxon>
        <taxon>Lactobacillales</taxon>
        <taxon>Lactobacillaceae</taxon>
        <taxon>Dellaglioa</taxon>
    </lineage>
</organism>
<dbReference type="EMBL" id="AZDI01000001">
    <property type="protein sequence ID" value="KRK46687.1"/>
    <property type="molecule type" value="Genomic_DNA"/>
</dbReference>
<feature type="transmembrane region" description="Helical" evidence="19">
    <location>
        <begin position="109"/>
        <end position="126"/>
    </location>
</feature>
<keyword evidence="8" id="KW-1003">Cell membrane</keyword>
<evidence type="ECO:0000256" key="5">
    <source>
        <dbReference type="ARBA" id="ARBA00010185"/>
    </source>
</evidence>
<feature type="transmembrane region" description="Helical" evidence="19">
    <location>
        <begin position="6"/>
        <end position="36"/>
    </location>
</feature>
<keyword evidence="11 18" id="KW-0812">Transmembrane</keyword>
<evidence type="ECO:0000256" key="2">
    <source>
        <dbReference type="ARBA" id="ARBA00004651"/>
    </source>
</evidence>
<dbReference type="PROSITE" id="PS01315">
    <property type="entry name" value="CDS"/>
    <property type="match status" value="1"/>
</dbReference>
<dbReference type="UniPathway" id="UPA00557">
    <property type="reaction ID" value="UER00614"/>
</dbReference>
<keyword evidence="21" id="KW-1185">Reference proteome</keyword>
<evidence type="ECO:0000256" key="1">
    <source>
        <dbReference type="ARBA" id="ARBA00001698"/>
    </source>
</evidence>
<keyword evidence="10 18" id="KW-0808">Transferase</keyword>
<evidence type="ECO:0000256" key="3">
    <source>
        <dbReference type="ARBA" id="ARBA00005119"/>
    </source>
</evidence>
<sequence length="264" mass="29174">MRQRVITAIVALCVFIPLVIIGGLPLQIFALILGCIGISEVFVMKKKLLVSPEATLGLLMTLTVIAPNKWFAFLPGNISSVNVFYFLAALLLMYMVASKNRFSFDDAGVFVLSSLYVGMGFHYFIAARGDNFDGLMTLAYILIVIWTTDTGAYLFGRKFGKNKLAPHISPNKTWEGSIGGTLMATLLGSVFVYFFPQNHSFPIMILITLILSVFGQCGDLVESAFKRFYGVKDSGRILPGHGGILDRFDSLIFVWPIMHLFGLM</sequence>
<keyword evidence="14" id="KW-0443">Lipid metabolism</keyword>
<evidence type="ECO:0000256" key="7">
    <source>
        <dbReference type="ARBA" id="ARBA00019373"/>
    </source>
</evidence>
<evidence type="ECO:0000256" key="12">
    <source>
        <dbReference type="ARBA" id="ARBA00022695"/>
    </source>
</evidence>
<comment type="catalytic activity">
    <reaction evidence="1 18">
        <text>a 1,2-diacyl-sn-glycero-3-phosphate + CTP + H(+) = a CDP-1,2-diacyl-sn-glycerol + diphosphate</text>
        <dbReference type="Rhea" id="RHEA:16229"/>
        <dbReference type="ChEBI" id="CHEBI:15378"/>
        <dbReference type="ChEBI" id="CHEBI:33019"/>
        <dbReference type="ChEBI" id="CHEBI:37563"/>
        <dbReference type="ChEBI" id="CHEBI:58332"/>
        <dbReference type="ChEBI" id="CHEBI:58608"/>
        <dbReference type="EC" id="2.7.7.41"/>
    </reaction>
</comment>
<evidence type="ECO:0000256" key="19">
    <source>
        <dbReference type="SAM" id="Phobius"/>
    </source>
</evidence>
<proteinExistence type="inferred from homology"/>
<evidence type="ECO:0000256" key="16">
    <source>
        <dbReference type="ARBA" id="ARBA00023209"/>
    </source>
</evidence>
<dbReference type="STRING" id="1423719.FC66_GL000311"/>
<feature type="transmembrane region" description="Helical" evidence="19">
    <location>
        <begin position="177"/>
        <end position="195"/>
    </location>
</feature>
<keyword evidence="13 19" id="KW-1133">Transmembrane helix</keyword>
<comment type="pathway">
    <text evidence="4">Lipid metabolism.</text>
</comment>
<evidence type="ECO:0000256" key="17">
    <source>
        <dbReference type="ARBA" id="ARBA00023264"/>
    </source>
</evidence>
<evidence type="ECO:0000256" key="11">
    <source>
        <dbReference type="ARBA" id="ARBA00022692"/>
    </source>
</evidence>